<evidence type="ECO:0000256" key="1">
    <source>
        <dbReference type="SAM" id="MobiDB-lite"/>
    </source>
</evidence>
<dbReference type="GeneID" id="87937598"/>
<sequence>MIGADSLQARSGWLMSKTHTIPQPASISWAMSPEKPHPKPKTLREKDTLAVVKTGLESLRALIKASAASIAQYSARNHNYKLLPRPLSLEDTAASRLTIGPDKTSVLSGTDEMFRTFADKFYDLFAGPVSRHVDVLIQRVDSVVSDEEADEEDEEGGEKDAMAADRGIDPDEE</sequence>
<feature type="compositionally biased region" description="Basic and acidic residues" evidence="1">
    <location>
        <begin position="158"/>
        <end position="173"/>
    </location>
</feature>
<accession>A0AAX4HYW6</accession>
<organism evidence="2 3">
    <name type="scientific">Colletotrichum destructivum</name>
    <dbReference type="NCBI Taxonomy" id="34406"/>
    <lineage>
        <taxon>Eukaryota</taxon>
        <taxon>Fungi</taxon>
        <taxon>Dikarya</taxon>
        <taxon>Ascomycota</taxon>
        <taxon>Pezizomycotina</taxon>
        <taxon>Sordariomycetes</taxon>
        <taxon>Hypocreomycetidae</taxon>
        <taxon>Glomerellales</taxon>
        <taxon>Glomerellaceae</taxon>
        <taxon>Colletotrichum</taxon>
        <taxon>Colletotrichum destructivum species complex</taxon>
    </lineage>
</organism>
<gene>
    <name evidence="2" type="ORF">CDEST_01095</name>
</gene>
<dbReference type="RefSeq" id="XP_062773305.1">
    <property type="nucleotide sequence ID" value="XM_062917254.1"/>
</dbReference>
<reference evidence="3" key="1">
    <citation type="journal article" date="2023" name="bioRxiv">
        <title>Complete genome of the Medicago anthracnose fungus, Colletotrichum destructivum, reveals a mini-chromosome-like region within a core chromosome.</title>
        <authorList>
            <person name="Lapalu N."/>
            <person name="Simon A."/>
            <person name="Lu A."/>
            <person name="Plaumann P.-L."/>
            <person name="Amselem J."/>
            <person name="Pigne S."/>
            <person name="Auger A."/>
            <person name="Koch C."/>
            <person name="Dallery J.-F."/>
            <person name="O'Connell R.J."/>
        </authorList>
    </citation>
    <scope>NUCLEOTIDE SEQUENCE [LARGE SCALE GENOMIC DNA]</scope>
    <source>
        <strain evidence="3">CBS 520.97</strain>
    </source>
</reference>
<feature type="region of interest" description="Disordered" evidence="1">
    <location>
        <begin position="143"/>
        <end position="173"/>
    </location>
</feature>
<keyword evidence="3" id="KW-1185">Reference proteome</keyword>
<name>A0AAX4HYW6_9PEZI</name>
<evidence type="ECO:0000313" key="2">
    <source>
        <dbReference type="EMBL" id="WQF76081.1"/>
    </source>
</evidence>
<protein>
    <submittedName>
        <fullName evidence="2">Uncharacterized protein</fullName>
    </submittedName>
</protein>
<dbReference type="Proteomes" id="UP001322277">
    <property type="component" value="Chromosome 1"/>
</dbReference>
<proteinExistence type="predicted"/>
<feature type="compositionally biased region" description="Acidic residues" evidence="1">
    <location>
        <begin position="144"/>
        <end position="157"/>
    </location>
</feature>
<dbReference type="KEGG" id="cdet:87937598"/>
<dbReference type="AlphaFoldDB" id="A0AAX4HYW6"/>
<evidence type="ECO:0000313" key="3">
    <source>
        <dbReference type="Proteomes" id="UP001322277"/>
    </source>
</evidence>
<dbReference type="EMBL" id="CP137305">
    <property type="protein sequence ID" value="WQF76081.1"/>
    <property type="molecule type" value="Genomic_DNA"/>
</dbReference>